<evidence type="ECO:0000313" key="3">
    <source>
        <dbReference type="Proteomes" id="UP000095192"/>
    </source>
</evidence>
<sequence length="262" mass="27263">MQPRNYHGKTFKNNQAEAAEAANCSKAGSEGRALIADGEATVLVEPLTVPQKVAWLCKEAHDALKKYVGALEEKRKKQGYQAAAATAACQAARVNLVAARAEVRQSSAGFEDLKKLQEHFDAAEAAGLASLIPQTVRTQLQQIVSQVSEVARALAIRVAKVWTQSLDEAIGAEAGALPSTASGVHSSVSQVPTLGSSSSPGSIPVGLPGAVPSSVPTSALDMALNYLFASLRSRSGCRASRRHGMPDRPTSSKASSPGPVVP</sequence>
<protein>
    <submittedName>
        <fullName evidence="2">Uncharacterized protein</fullName>
    </submittedName>
</protein>
<gene>
    <name evidence="2" type="ORF">cyc_06945</name>
</gene>
<keyword evidence="3" id="KW-1185">Reference proteome</keyword>
<accession>A0A1D3D014</accession>
<proteinExistence type="predicted"/>
<reference evidence="2 3" key="1">
    <citation type="journal article" date="2016" name="BMC Genomics">
        <title>Comparative genomics reveals Cyclospora cayetanensis possesses coccidia-like metabolism and invasion components but unique surface antigens.</title>
        <authorList>
            <person name="Liu S."/>
            <person name="Wang L."/>
            <person name="Zheng H."/>
            <person name="Xu Z."/>
            <person name="Roellig D.M."/>
            <person name="Li N."/>
            <person name="Frace M.A."/>
            <person name="Tang K."/>
            <person name="Arrowood M.J."/>
            <person name="Moss D.M."/>
            <person name="Zhang L."/>
            <person name="Feng Y."/>
            <person name="Xiao L."/>
        </authorList>
    </citation>
    <scope>NUCLEOTIDE SEQUENCE [LARGE SCALE GENOMIC DNA]</scope>
    <source>
        <strain evidence="2 3">CHN_HEN01</strain>
    </source>
</reference>
<comment type="caution">
    <text evidence="2">The sequence shown here is derived from an EMBL/GenBank/DDBJ whole genome shotgun (WGS) entry which is preliminary data.</text>
</comment>
<dbReference type="VEuPathDB" id="ToxoDB:cyc_06945"/>
<feature type="compositionally biased region" description="Low complexity" evidence="1">
    <location>
        <begin position="191"/>
        <end position="201"/>
    </location>
</feature>
<organism evidence="2 3">
    <name type="scientific">Cyclospora cayetanensis</name>
    <dbReference type="NCBI Taxonomy" id="88456"/>
    <lineage>
        <taxon>Eukaryota</taxon>
        <taxon>Sar</taxon>
        <taxon>Alveolata</taxon>
        <taxon>Apicomplexa</taxon>
        <taxon>Conoidasida</taxon>
        <taxon>Coccidia</taxon>
        <taxon>Eucoccidiorida</taxon>
        <taxon>Eimeriorina</taxon>
        <taxon>Eimeriidae</taxon>
        <taxon>Cyclospora</taxon>
    </lineage>
</organism>
<feature type="compositionally biased region" description="Polar residues" evidence="1">
    <location>
        <begin position="179"/>
        <end position="190"/>
    </location>
</feature>
<dbReference type="InParanoid" id="A0A1D3D014"/>
<name>A0A1D3D014_9EIME</name>
<feature type="region of interest" description="Disordered" evidence="1">
    <location>
        <begin position="237"/>
        <end position="262"/>
    </location>
</feature>
<dbReference type="EMBL" id="JROU02001320">
    <property type="protein sequence ID" value="OEH76800.1"/>
    <property type="molecule type" value="Genomic_DNA"/>
</dbReference>
<feature type="region of interest" description="Disordered" evidence="1">
    <location>
        <begin position="179"/>
        <end position="201"/>
    </location>
</feature>
<evidence type="ECO:0000313" key="2">
    <source>
        <dbReference type="EMBL" id="OEH76800.1"/>
    </source>
</evidence>
<dbReference type="AlphaFoldDB" id="A0A1D3D014"/>
<evidence type="ECO:0000256" key="1">
    <source>
        <dbReference type="SAM" id="MobiDB-lite"/>
    </source>
</evidence>
<dbReference type="Proteomes" id="UP000095192">
    <property type="component" value="Unassembled WGS sequence"/>
</dbReference>